<feature type="region of interest" description="Disordered" evidence="1">
    <location>
        <begin position="1"/>
        <end position="63"/>
    </location>
</feature>
<dbReference type="EMBL" id="AJIL01000267">
    <property type="protein sequence ID" value="KNE90250.1"/>
    <property type="molecule type" value="Genomic_DNA"/>
</dbReference>
<evidence type="ECO:0000313" key="2">
    <source>
        <dbReference type="EMBL" id="KNE90250.1"/>
    </source>
</evidence>
<dbReference type="AlphaFoldDB" id="A0A0L0UTA1"/>
<reference evidence="3" key="1">
    <citation type="submission" date="2014-03" db="EMBL/GenBank/DDBJ databases">
        <title>The Genome Sequence of Puccinia striiformis f. sp. tritici PST-78.</title>
        <authorList>
            <consortium name="The Broad Institute Genome Sequencing Platform"/>
            <person name="Cuomo C."/>
            <person name="Hulbert S."/>
            <person name="Chen X."/>
            <person name="Walker B."/>
            <person name="Young S.K."/>
            <person name="Zeng Q."/>
            <person name="Gargeya S."/>
            <person name="Fitzgerald M."/>
            <person name="Haas B."/>
            <person name="Abouelleil A."/>
            <person name="Alvarado L."/>
            <person name="Arachchi H.M."/>
            <person name="Berlin A.M."/>
            <person name="Chapman S.B."/>
            <person name="Goldberg J."/>
            <person name="Griggs A."/>
            <person name="Gujja S."/>
            <person name="Hansen M."/>
            <person name="Howarth C."/>
            <person name="Imamovic A."/>
            <person name="Larimer J."/>
            <person name="McCowan C."/>
            <person name="Montmayeur A."/>
            <person name="Murphy C."/>
            <person name="Neiman D."/>
            <person name="Pearson M."/>
            <person name="Priest M."/>
            <person name="Roberts A."/>
            <person name="Saif S."/>
            <person name="Shea T."/>
            <person name="Sisk P."/>
            <person name="Sykes S."/>
            <person name="Wortman J."/>
            <person name="Nusbaum C."/>
            <person name="Birren B."/>
        </authorList>
    </citation>
    <scope>NUCLEOTIDE SEQUENCE [LARGE SCALE GENOMIC DNA]</scope>
    <source>
        <strain evidence="3">race PST-78</strain>
    </source>
</reference>
<accession>A0A0L0UTA1</accession>
<feature type="compositionally biased region" description="Basic residues" evidence="1">
    <location>
        <begin position="1"/>
        <end position="11"/>
    </location>
</feature>
<evidence type="ECO:0000256" key="1">
    <source>
        <dbReference type="SAM" id="MobiDB-lite"/>
    </source>
</evidence>
<comment type="caution">
    <text evidence="2">The sequence shown here is derived from an EMBL/GenBank/DDBJ whole genome shotgun (WGS) entry which is preliminary data.</text>
</comment>
<evidence type="ECO:0000313" key="3">
    <source>
        <dbReference type="Proteomes" id="UP000054564"/>
    </source>
</evidence>
<gene>
    <name evidence="2" type="ORF">PSTG_16291</name>
</gene>
<sequence>MAGRSKKRRKQTISQVESSESETAPSESEGAPTSVKPSQRTQASTTVVVDDSNDEAQTNVPRTDEQELAKAIRVYQNTASGCYASFNTPHLSDRLDKHGRRMIAYPCKFNRPTYNSSTTNLSKHVAGCLKKQIDVEETQKLGALGVTGTQDIDPREVPQLCAVWCAEGAHPFSALRERAHQGILHPKVLKNLPNRRAVSSDIGRLYTAMQESFILILEKHKGAMYLGLDAWQSPIQTVTIF</sequence>
<proteinExistence type="predicted"/>
<name>A0A0L0UTA1_9BASI</name>
<feature type="compositionally biased region" description="Low complexity" evidence="1">
    <location>
        <begin position="17"/>
        <end position="29"/>
    </location>
</feature>
<protein>
    <submittedName>
        <fullName evidence="2">Uncharacterized protein</fullName>
    </submittedName>
</protein>
<dbReference type="Proteomes" id="UP000054564">
    <property type="component" value="Unassembled WGS sequence"/>
</dbReference>
<organism evidence="2 3">
    <name type="scientific">Puccinia striiformis f. sp. tritici PST-78</name>
    <dbReference type="NCBI Taxonomy" id="1165861"/>
    <lineage>
        <taxon>Eukaryota</taxon>
        <taxon>Fungi</taxon>
        <taxon>Dikarya</taxon>
        <taxon>Basidiomycota</taxon>
        <taxon>Pucciniomycotina</taxon>
        <taxon>Pucciniomycetes</taxon>
        <taxon>Pucciniales</taxon>
        <taxon>Pucciniaceae</taxon>
        <taxon>Puccinia</taxon>
    </lineage>
</organism>
<feature type="compositionally biased region" description="Polar residues" evidence="1">
    <location>
        <begin position="35"/>
        <end position="47"/>
    </location>
</feature>
<keyword evidence="3" id="KW-1185">Reference proteome</keyword>